<reference evidence="3" key="2">
    <citation type="submission" date="2025-08" db="UniProtKB">
        <authorList>
            <consortium name="Ensembl"/>
        </authorList>
    </citation>
    <scope>IDENTIFICATION</scope>
</reference>
<feature type="region of interest" description="Disordered" evidence="1">
    <location>
        <begin position="116"/>
        <end position="209"/>
    </location>
</feature>
<accession>A0A3P8UTA3</accession>
<dbReference type="Proteomes" id="UP000265120">
    <property type="component" value="Chromosome 1"/>
</dbReference>
<dbReference type="PANTHER" id="PTHR23354">
    <property type="entry name" value="NUCLEOLAR PROTEIN 7/ESTROGEN RECEPTOR COACTIVATOR-RELATED"/>
    <property type="match status" value="1"/>
</dbReference>
<dbReference type="GO" id="GO:0005634">
    <property type="term" value="C:nucleus"/>
    <property type="evidence" value="ECO:0007669"/>
    <property type="project" value="TreeGrafter"/>
</dbReference>
<feature type="compositionally biased region" description="Basic and acidic residues" evidence="1">
    <location>
        <begin position="369"/>
        <end position="392"/>
    </location>
</feature>
<feature type="compositionally biased region" description="Acidic residues" evidence="1">
    <location>
        <begin position="533"/>
        <end position="547"/>
    </location>
</feature>
<dbReference type="Ensembl" id="ENSCSET00000003975.1">
    <property type="protein sequence ID" value="ENSCSEP00000003926.1"/>
    <property type="gene ID" value="ENSCSEG00000002568.1"/>
</dbReference>
<feature type="compositionally biased region" description="Basic and acidic residues" evidence="1">
    <location>
        <begin position="14"/>
        <end position="24"/>
    </location>
</feature>
<dbReference type="GeneTree" id="ENSGT00940000155187"/>
<reference evidence="3" key="3">
    <citation type="submission" date="2025-09" db="UniProtKB">
        <authorList>
            <consortium name="Ensembl"/>
        </authorList>
    </citation>
    <scope>IDENTIFICATION</scope>
</reference>
<evidence type="ECO:0000259" key="2">
    <source>
        <dbReference type="PROSITE" id="PS51886"/>
    </source>
</evidence>
<dbReference type="GO" id="GO:0006357">
    <property type="term" value="P:regulation of transcription by RNA polymerase II"/>
    <property type="evidence" value="ECO:0007669"/>
    <property type="project" value="TreeGrafter"/>
</dbReference>
<feature type="region of interest" description="Disordered" evidence="1">
    <location>
        <begin position="1"/>
        <end position="25"/>
    </location>
</feature>
<feature type="compositionally biased region" description="Basic and acidic residues" evidence="1">
    <location>
        <begin position="177"/>
        <end position="194"/>
    </location>
</feature>
<dbReference type="OrthoDB" id="26679at2759"/>
<feature type="compositionally biased region" description="Low complexity" evidence="1">
    <location>
        <begin position="137"/>
        <end position="151"/>
    </location>
</feature>
<proteinExistence type="predicted"/>
<dbReference type="AlphaFoldDB" id="A0A3P8UTA3"/>
<dbReference type="InParanoid" id="A0A3P8UTA3"/>
<keyword evidence="4" id="KW-1185">Reference proteome</keyword>
<feature type="region of interest" description="Disordered" evidence="1">
    <location>
        <begin position="369"/>
        <end position="397"/>
    </location>
</feature>
<feature type="domain" description="TLDc" evidence="2">
    <location>
        <begin position="590"/>
        <end position="751"/>
    </location>
</feature>
<dbReference type="SMART" id="SM00584">
    <property type="entry name" value="TLDc"/>
    <property type="match status" value="1"/>
</dbReference>
<feature type="region of interest" description="Disordered" evidence="1">
    <location>
        <begin position="533"/>
        <end position="554"/>
    </location>
</feature>
<reference evidence="3 4" key="1">
    <citation type="journal article" date="2014" name="Nat. Genet.">
        <title>Whole-genome sequence of a flatfish provides insights into ZW sex chromosome evolution and adaptation to a benthic lifestyle.</title>
        <authorList>
            <person name="Chen S."/>
            <person name="Zhang G."/>
            <person name="Shao C."/>
            <person name="Huang Q."/>
            <person name="Liu G."/>
            <person name="Zhang P."/>
            <person name="Song W."/>
            <person name="An N."/>
            <person name="Chalopin D."/>
            <person name="Volff J.N."/>
            <person name="Hong Y."/>
            <person name="Li Q."/>
            <person name="Sha Z."/>
            <person name="Zhou H."/>
            <person name="Xie M."/>
            <person name="Yu Q."/>
            <person name="Liu Y."/>
            <person name="Xiang H."/>
            <person name="Wang N."/>
            <person name="Wu K."/>
            <person name="Yang C."/>
            <person name="Zhou Q."/>
            <person name="Liao X."/>
            <person name="Yang L."/>
            <person name="Hu Q."/>
            <person name="Zhang J."/>
            <person name="Meng L."/>
            <person name="Jin L."/>
            <person name="Tian Y."/>
            <person name="Lian J."/>
            <person name="Yang J."/>
            <person name="Miao G."/>
            <person name="Liu S."/>
            <person name="Liang Z."/>
            <person name="Yan F."/>
            <person name="Li Y."/>
            <person name="Sun B."/>
            <person name="Zhang H."/>
            <person name="Zhang J."/>
            <person name="Zhu Y."/>
            <person name="Du M."/>
            <person name="Zhao Y."/>
            <person name="Schartl M."/>
            <person name="Tang Q."/>
            <person name="Wang J."/>
        </authorList>
    </citation>
    <scope>NUCLEOTIDE SEQUENCE</scope>
</reference>
<evidence type="ECO:0000256" key="1">
    <source>
        <dbReference type="SAM" id="MobiDB-lite"/>
    </source>
</evidence>
<dbReference type="PANTHER" id="PTHR23354:SF120">
    <property type="entry name" value="OXIDATION RESISTANCE PROTEIN 1-LIKE ISOFORM X1"/>
    <property type="match status" value="1"/>
</dbReference>
<dbReference type="PROSITE" id="PS51886">
    <property type="entry name" value="TLDC"/>
    <property type="match status" value="1"/>
</dbReference>
<protein>
    <submittedName>
        <fullName evidence="3">Si:ch211-15d5.11</fullName>
    </submittedName>
</protein>
<evidence type="ECO:0000313" key="4">
    <source>
        <dbReference type="Proteomes" id="UP000265120"/>
    </source>
</evidence>
<evidence type="ECO:0000313" key="3">
    <source>
        <dbReference type="Ensembl" id="ENSCSEP00000003926.1"/>
    </source>
</evidence>
<dbReference type="GeneID" id="103378246"/>
<dbReference type="InterPro" id="IPR006571">
    <property type="entry name" value="TLDc_dom"/>
</dbReference>
<sequence length="751" mass="83376">MAQSVRRPPSLGAKNHEPKRDKSRISYFGNVKSRMGSKLPPGVSQPPHFAKPPWETQHQACVTLESTVGTQRLDPPTVGRPLNHIPHIRNPKLRQYYLQGTSWDLNTTTVRQEPIAARSDDSMSNRGLNRDTLFGMSSQLNSNSHSHSHTSALITTELLVPRGKNKTDSRVPSSLEQKQDSCPKETSDMDRNDVDALPGPPHSPSPEAEYDKLLDVDTFPLPDGQLCLLALPPECCQGEGPGAVPYLKLFCRYITDRKGVVSGILLVTSNKIFFDPCKTLAVVKEHGCEEYLLSCSVDSLASVSFFSDISQVHFSTSQQRRKGKKFLQKLRTTKILSRYPDHKGESPPALVSATSLDMSSLALSLTKEVCGHEEEAEGRDRAAAERELDRSPPELLSEGSVSGLGVAVLSSAASFCCGGQETTGRVMQQTEVQGKLNVKSQSTVPLRSSSGSTGSLMFVRLRAQSSAGKKLGSTKTLPRRDAWLALSQESADELCSYLTHYRPDLCILEGEREEEDGVTDRVEEEFVLIEGKEEEGEVEEEDDDNDEVFQRHRGPGDDWEMVLMEENGDKAALVLDRDPEGLCHIVEKSQILEASHVKELSKELPPRTVSRTWQLVYSTSRHGSSLKSLYRKLSGTDSPVLIVIKDALDEVFGAFLSHPLRPSETFYGTGETFLFMLHPRFKCFKWTGENSFFIKGDLDSFAIGGGSGHFGLWLDENLYLGRSSPCYTFNNCCLSETDDFRVMELEIWTFN</sequence>
<name>A0A3P8UTA3_CYNSE</name>
<dbReference type="RefSeq" id="XP_008307622.1">
    <property type="nucleotide sequence ID" value="XM_008309400.3"/>
</dbReference>
<organism evidence="3 4">
    <name type="scientific">Cynoglossus semilaevis</name>
    <name type="common">Tongue sole</name>
    <dbReference type="NCBI Taxonomy" id="244447"/>
    <lineage>
        <taxon>Eukaryota</taxon>
        <taxon>Metazoa</taxon>
        <taxon>Chordata</taxon>
        <taxon>Craniata</taxon>
        <taxon>Vertebrata</taxon>
        <taxon>Euteleostomi</taxon>
        <taxon>Actinopterygii</taxon>
        <taxon>Neopterygii</taxon>
        <taxon>Teleostei</taxon>
        <taxon>Neoteleostei</taxon>
        <taxon>Acanthomorphata</taxon>
        <taxon>Carangaria</taxon>
        <taxon>Pleuronectiformes</taxon>
        <taxon>Pleuronectoidei</taxon>
        <taxon>Cynoglossidae</taxon>
        <taxon>Cynoglossinae</taxon>
        <taxon>Cynoglossus</taxon>
    </lineage>
</organism>
<dbReference type="GO" id="GO:0006979">
    <property type="term" value="P:response to oxidative stress"/>
    <property type="evidence" value="ECO:0007669"/>
    <property type="project" value="TreeGrafter"/>
</dbReference>
<dbReference type="Pfam" id="PF07534">
    <property type="entry name" value="TLD"/>
    <property type="match status" value="1"/>
</dbReference>